<dbReference type="AlphaFoldDB" id="A0A540NLT7"/>
<dbReference type="Proteomes" id="UP000315295">
    <property type="component" value="Unassembled WGS sequence"/>
</dbReference>
<dbReference type="EMBL" id="VIEB01000024">
    <property type="protein sequence ID" value="TQE11999.1"/>
    <property type="molecule type" value="Genomic_DNA"/>
</dbReference>
<name>A0A540NLT7_MALBA</name>
<evidence type="ECO:0000313" key="1">
    <source>
        <dbReference type="EMBL" id="TQE11999.1"/>
    </source>
</evidence>
<reference evidence="1 2" key="1">
    <citation type="journal article" date="2019" name="G3 (Bethesda)">
        <title>Sequencing of a Wild Apple (Malus baccata) Genome Unravels the Differences Between Cultivated and Wild Apple Species Regarding Disease Resistance and Cold Tolerance.</title>
        <authorList>
            <person name="Chen X."/>
        </authorList>
    </citation>
    <scope>NUCLEOTIDE SEQUENCE [LARGE SCALE GENOMIC DNA]</scope>
    <source>
        <strain evidence="2">cv. Shandingzi</strain>
        <tissue evidence="1">Leaves</tissue>
    </source>
</reference>
<comment type="caution">
    <text evidence="1">The sequence shown here is derived from an EMBL/GenBank/DDBJ whole genome shotgun (WGS) entry which is preliminary data.</text>
</comment>
<proteinExistence type="predicted"/>
<evidence type="ECO:0000313" key="2">
    <source>
        <dbReference type="Proteomes" id="UP000315295"/>
    </source>
</evidence>
<organism evidence="1 2">
    <name type="scientific">Malus baccata</name>
    <name type="common">Siberian crab apple</name>
    <name type="synonym">Pyrus baccata</name>
    <dbReference type="NCBI Taxonomy" id="106549"/>
    <lineage>
        <taxon>Eukaryota</taxon>
        <taxon>Viridiplantae</taxon>
        <taxon>Streptophyta</taxon>
        <taxon>Embryophyta</taxon>
        <taxon>Tracheophyta</taxon>
        <taxon>Spermatophyta</taxon>
        <taxon>Magnoliopsida</taxon>
        <taxon>eudicotyledons</taxon>
        <taxon>Gunneridae</taxon>
        <taxon>Pentapetalae</taxon>
        <taxon>rosids</taxon>
        <taxon>fabids</taxon>
        <taxon>Rosales</taxon>
        <taxon>Rosaceae</taxon>
        <taxon>Amygdaloideae</taxon>
        <taxon>Maleae</taxon>
        <taxon>Malus</taxon>
    </lineage>
</organism>
<protein>
    <submittedName>
        <fullName evidence="1">Uncharacterized protein</fullName>
    </submittedName>
</protein>
<keyword evidence="2" id="KW-1185">Reference proteome</keyword>
<sequence length="89" mass="10156">MKQPRQYFVAVRYKTTSSEYVASRARDPTFEKLMDKYKNLLKVIAVQDLILARPCSVPRFSLQALAKAPSQPWCSGLPPQIPSHFPHLP</sequence>
<accession>A0A540NLT7</accession>
<gene>
    <name evidence="1" type="ORF">C1H46_002393</name>
</gene>